<feature type="chain" id="PRO_5045862101" description="Lysyl oxidase" evidence="2">
    <location>
        <begin position="28"/>
        <end position="484"/>
    </location>
</feature>
<organism evidence="3 4">
    <name type="scientific">Actinocorallia libanotica</name>
    <dbReference type="NCBI Taxonomy" id="46162"/>
    <lineage>
        <taxon>Bacteria</taxon>
        <taxon>Bacillati</taxon>
        <taxon>Actinomycetota</taxon>
        <taxon>Actinomycetes</taxon>
        <taxon>Streptosporangiales</taxon>
        <taxon>Thermomonosporaceae</taxon>
        <taxon>Actinocorallia</taxon>
    </lineage>
</organism>
<feature type="signal peptide" evidence="2">
    <location>
        <begin position="1"/>
        <end position="27"/>
    </location>
</feature>
<keyword evidence="2" id="KW-0732">Signal</keyword>
<gene>
    <name evidence="3" type="ORF">GCM10009550_62090</name>
</gene>
<feature type="compositionally biased region" description="Polar residues" evidence="1">
    <location>
        <begin position="391"/>
        <end position="402"/>
    </location>
</feature>
<proteinExistence type="predicted"/>
<accession>A0ABN1RVF2</accession>
<name>A0ABN1RVF2_9ACTN</name>
<evidence type="ECO:0000313" key="4">
    <source>
        <dbReference type="Proteomes" id="UP001500665"/>
    </source>
</evidence>
<evidence type="ECO:0000256" key="2">
    <source>
        <dbReference type="SAM" id="SignalP"/>
    </source>
</evidence>
<dbReference type="Pfam" id="PF01186">
    <property type="entry name" value="Lysyl_oxidase"/>
    <property type="match status" value="1"/>
</dbReference>
<dbReference type="EMBL" id="BAAAHH010000033">
    <property type="protein sequence ID" value="GAA0964368.1"/>
    <property type="molecule type" value="Genomic_DNA"/>
</dbReference>
<feature type="region of interest" description="Disordered" evidence="1">
    <location>
        <begin position="234"/>
        <end position="253"/>
    </location>
</feature>
<comment type="caution">
    <text evidence="3">The sequence shown here is derived from an EMBL/GenBank/DDBJ whole genome shotgun (WGS) entry which is preliminary data.</text>
</comment>
<dbReference type="RefSeq" id="WP_344244794.1">
    <property type="nucleotide sequence ID" value="NZ_BAAAHH010000033.1"/>
</dbReference>
<keyword evidence="4" id="KW-1185">Reference proteome</keyword>
<protein>
    <recommendedName>
        <fullName evidence="5">Lysyl oxidase</fullName>
    </recommendedName>
</protein>
<feature type="region of interest" description="Disordered" evidence="1">
    <location>
        <begin position="381"/>
        <end position="402"/>
    </location>
</feature>
<evidence type="ECO:0008006" key="5">
    <source>
        <dbReference type="Google" id="ProtNLM"/>
    </source>
</evidence>
<dbReference type="Proteomes" id="UP001500665">
    <property type="component" value="Unassembled WGS sequence"/>
</dbReference>
<sequence>MSRSLCAGLSGLAVFSLAVAPIPPAVAEAPSLRLVTATGNVVAERDPDDSGVALDLGLHLAADERFELRVRRASYDRLPEVHRRVGDRYEKLPDGLVRDFSGLPGFLQVTVKNKRGKTVKRAAQKFCPAGVANRYQRDASPVDTYPQSCPAHPFTLGTVWGIPRGWALPVIPADDKLLDLKPGKYRVEVSVAEKYRRLLGVSGETRTVGLTVRAASNEEHGGGHMRRRLSARDGGALEPGLRPSTVAPVPQGPKPDLRALPAWDIRVSHLNDRGLFVRKRDYLRFSATVWNAGPSRLVVDGFRREKSDVMDAYQYFYDANGVQTGYTKTGTFEWEPKEGHEHWHFRDFAAYRLLSADGGRVVRGRKEAFCLANTDQIDLTVEGANPRPENTDLSSSCGESTSVSLRQALEPGSGDTYEHSLPGQSFDITKIPNGVYRLEVAANPSRRLVETDLTDNVALRRITLGGRPGARTVKVARIGMINGH</sequence>
<evidence type="ECO:0000256" key="1">
    <source>
        <dbReference type="SAM" id="MobiDB-lite"/>
    </source>
</evidence>
<evidence type="ECO:0000313" key="3">
    <source>
        <dbReference type="EMBL" id="GAA0964368.1"/>
    </source>
</evidence>
<dbReference type="InterPro" id="IPR001695">
    <property type="entry name" value="Lysyl_oxidase"/>
</dbReference>
<reference evidence="3 4" key="1">
    <citation type="journal article" date="2019" name="Int. J. Syst. Evol. Microbiol.">
        <title>The Global Catalogue of Microorganisms (GCM) 10K type strain sequencing project: providing services to taxonomists for standard genome sequencing and annotation.</title>
        <authorList>
            <consortium name="The Broad Institute Genomics Platform"/>
            <consortium name="The Broad Institute Genome Sequencing Center for Infectious Disease"/>
            <person name="Wu L."/>
            <person name="Ma J."/>
        </authorList>
    </citation>
    <scope>NUCLEOTIDE SEQUENCE [LARGE SCALE GENOMIC DNA]</scope>
    <source>
        <strain evidence="3 4">JCM 10696</strain>
    </source>
</reference>